<feature type="chain" id="PRO_5044953819" description="Carboxylic ester hydrolase" evidence="10">
    <location>
        <begin position="24"/>
        <end position="562"/>
    </location>
</feature>
<evidence type="ECO:0000256" key="10">
    <source>
        <dbReference type="RuleBase" id="RU361238"/>
    </source>
</evidence>
<evidence type="ECO:0000256" key="5">
    <source>
        <dbReference type="ARBA" id="ARBA00022729"/>
    </source>
</evidence>
<dbReference type="InterPro" id="IPR011118">
    <property type="entry name" value="Tannase/feruloyl_esterase"/>
</dbReference>
<proteinExistence type="inferred from homology"/>
<keyword evidence="5 10" id="KW-0732">Signal</keyword>
<sequence>MKISASTKLLLLGAFARLARCTADKCASLGSQLSIPDTQVITYSYETNGTVLPLLGTVASCGGPDPSAVITADICRVVLLVATSSSSEVQLEAWLPDSDVWNSRLLATGTGGIGGCIDYPTMQNGAALGFASFGMNAGHNGSTGFEFFLNRPEVLNDFGYRSLHVEASVGTQVVEQYYGASSTKKYYAGCSTGGRQGFQNAHLYPDDFDGLLLGSPGVNWLRIVASKGILAHRIGWPNLDSPAYVRPEQWPAIVAEQIRQLDPLDGVTDGIIDEPTRHRFDPQTLACGTGLLNATLCLTPQQVISVRKAYEPVADSSGHVVYPAFDLGANTNVFSANQQNGIAKLSYTTLQDFWRGAVYNDSAWTPENFSTADMDFALAANPGQVNAWDTDLSEFHRRGGKIISYHGRNDETVTSALSEWFYSDVQSNTNLTLEETQAFYRLFFIPGMHHCGGGPGAWSIGNAQRYPYDQVLLDPSHNALLALIDWVENSRTPETLIGTKYLDDVVGGQDVSQRSKSYPPSISSSISLINSHLAHCPYPSVSKQDHGDPKLATGWKCASSEN</sequence>
<dbReference type="PANTHER" id="PTHR33938:SF15">
    <property type="entry name" value="FERULOYL ESTERASE B-RELATED"/>
    <property type="match status" value="1"/>
</dbReference>
<feature type="signal peptide" evidence="10">
    <location>
        <begin position="1"/>
        <end position="23"/>
    </location>
</feature>
<protein>
    <recommendedName>
        <fullName evidence="10">Carboxylic ester hydrolase</fullName>
        <ecNumber evidence="10">3.1.1.-</ecNumber>
    </recommendedName>
</protein>
<keyword evidence="6 10" id="KW-0378">Hydrolase</keyword>
<name>A0ABR1TSQ7_9PEZI</name>
<gene>
    <name evidence="12" type="ORF">PG994_011411</name>
</gene>
<evidence type="ECO:0000256" key="4">
    <source>
        <dbReference type="ARBA" id="ARBA00022723"/>
    </source>
</evidence>
<feature type="region of interest" description="Disordered" evidence="11">
    <location>
        <begin position="541"/>
        <end position="562"/>
    </location>
</feature>
<dbReference type="EMBL" id="JAQQWL010000011">
    <property type="protein sequence ID" value="KAK8049681.1"/>
    <property type="molecule type" value="Genomic_DNA"/>
</dbReference>
<evidence type="ECO:0000256" key="7">
    <source>
        <dbReference type="ARBA" id="ARBA00022837"/>
    </source>
</evidence>
<keyword evidence="3" id="KW-0119">Carbohydrate metabolism</keyword>
<comment type="similarity">
    <text evidence="1 10">Belongs to the tannase family.</text>
</comment>
<evidence type="ECO:0000256" key="2">
    <source>
        <dbReference type="ARBA" id="ARBA00022487"/>
    </source>
</evidence>
<accession>A0ABR1TSQ7</accession>
<evidence type="ECO:0000256" key="1">
    <source>
        <dbReference type="ARBA" id="ARBA00006249"/>
    </source>
</evidence>
<keyword evidence="2" id="KW-0719">Serine esterase</keyword>
<keyword evidence="4" id="KW-0479">Metal-binding</keyword>
<evidence type="ECO:0000313" key="13">
    <source>
        <dbReference type="Proteomes" id="UP001480595"/>
    </source>
</evidence>
<dbReference type="EC" id="3.1.1.-" evidence="10"/>
<keyword evidence="3" id="KW-0858">Xylan degradation</keyword>
<evidence type="ECO:0000256" key="8">
    <source>
        <dbReference type="ARBA" id="ARBA00023157"/>
    </source>
</evidence>
<dbReference type="PANTHER" id="PTHR33938">
    <property type="entry name" value="FERULOYL ESTERASE B-RELATED"/>
    <property type="match status" value="1"/>
</dbReference>
<dbReference type="InterPro" id="IPR029058">
    <property type="entry name" value="AB_hydrolase_fold"/>
</dbReference>
<reference evidence="12 13" key="1">
    <citation type="submission" date="2023-01" db="EMBL/GenBank/DDBJ databases">
        <title>Analysis of 21 Apiospora genomes using comparative genomics revels a genus with tremendous synthesis potential of carbohydrate active enzymes and secondary metabolites.</title>
        <authorList>
            <person name="Sorensen T."/>
        </authorList>
    </citation>
    <scope>NUCLEOTIDE SEQUENCE [LARGE SCALE GENOMIC DNA]</scope>
    <source>
        <strain evidence="12 13">CBS 135458</strain>
    </source>
</reference>
<comment type="catalytic activity">
    <reaction evidence="9">
        <text>feruloyl-polysaccharide + H2O = ferulate + polysaccharide.</text>
        <dbReference type="EC" id="3.1.1.73"/>
    </reaction>
</comment>
<dbReference type="Proteomes" id="UP001480595">
    <property type="component" value="Unassembled WGS sequence"/>
</dbReference>
<keyword evidence="8" id="KW-1015">Disulfide bond</keyword>
<keyword evidence="3" id="KW-0624">Polysaccharide degradation</keyword>
<dbReference type="RefSeq" id="XP_066711930.1">
    <property type="nucleotide sequence ID" value="XM_066862820.1"/>
</dbReference>
<dbReference type="GeneID" id="92095883"/>
<dbReference type="Pfam" id="PF07519">
    <property type="entry name" value="Tannase"/>
    <property type="match status" value="1"/>
</dbReference>
<organism evidence="12 13">
    <name type="scientific">Apiospora phragmitis</name>
    <dbReference type="NCBI Taxonomy" id="2905665"/>
    <lineage>
        <taxon>Eukaryota</taxon>
        <taxon>Fungi</taxon>
        <taxon>Dikarya</taxon>
        <taxon>Ascomycota</taxon>
        <taxon>Pezizomycotina</taxon>
        <taxon>Sordariomycetes</taxon>
        <taxon>Xylariomycetidae</taxon>
        <taxon>Amphisphaeriales</taxon>
        <taxon>Apiosporaceae</taxon>
        <taxon>Apiospora</taxon>
    </lineage>
</organism>
<comment type="caution">
    <text evidence="12">The sequence shown here is derived from an EMBL/GenBank/DDBJ whole genome shotgun (WGS) entry which is preliminary data.</text>
</comment>
<evidence type="ECO:0000313" key="12">
    <source>
        <dbReference type="EMBL" id="KAK8049681.1"/>
    </source>
</evidence>
<evidence type="ECO:0000256" key="6">
    <source>
        <dbReference type="ARBA" id="ARBA00022801"/>
    </source>
</evidence>
<evidence type="ECO:0000256" key="3">
    <source>
        <dbReference type="ARBA" id="ARBA00022651"/>
    </source>
</evidence>
<evidence type="ECO:0000256" key="11">
    <source>
        <dbReference type="SAM" id="MobiDB-lite"/>
    </source>
</evidence>
<keyword evidence="7" id="KW-0106">Calcium</keyword>
<dbReference type="SUPFAM" id="SSF53474">
    <property type="entry name" value="alpha/beta-Hydrolases"/>
    <property type="match status" value="1"/>
</dbReference>
<keyword evidence="13" id="KW-1185">Reference proteome</keyword>
<evidence type="ECO:0000256" key="9">
    <source>
        <dbReference type="ARBA" id="ARBA00034075"/>
    </source>
</evidence>